<dbReference type="Gene3D" id="3.30.70.270">
    <property type="match status" value="1"/>
</dbReference>
<dbReference type="RefSeq" id="WP_148894065.1">
    <property type="nucleotide sequence ID" value="NZ_VNIB01000001.1"/>
</dbReference>
<dbReference type="InterPro" id="IPR043128">
    <property type="entry name" value="Rev_trsase/Diguanyl_cyclase"/>
</dbReference>
<dbReference type="SUPFAM" id="SSF109604">
    <property type="entry name" value="HD-domain/PDEase-like"/>
    <property type="match status" value="1"/>
</dbReference>
<comment type="catalytic activity">
    <reaction evidence="2">
        <text>2 GTP = 3',3'-c-di-GMP + 2 diphosphate</text>
        <dbReference type="Rhea" id="RHEA:24898"/>
        <dbReference type="ChEBI" id="CHEBI:33019"/>
        <dbReference type="ChEBI" id="CHEBI:37565"/>
        <dbReference type="ChEBI" id="CHEBI:58805"/>
        <dbReference type="EC" id="2.7.7.65"/>
    </reaction>
</comment>
<dbReference type="InterPro" id="IPR013976">
    <property type="entry name" value="HDOD"/>
</dbReference>
<dbReference type="GO" id="GO:0052621">
    <property type="term" value="F:diguanylate cyclase activity"/>
    <property type="evidence" value="ECO:0007669"/>
    <property type="project" value="UniProtKB-EC"/>
</dbReference>
<keyword evidence="3" id="KW-0175">Coiled coil</keyword>
<dbReference type="Pfam" id="PF08668">
    <property type="entry name" value="HDOD"/>
    <property type="match status" value="1"/>
</dbReference>
<reference evidence="6 7" key="1">
    <citation type="submission" date="2019-07" db="EMBL/GenBank/DDBJ databases">
        <title>Genomic Encyclopedia of Type Strains, Phase IV (KMG-IV): sequencing the most valuable type-strain genomes for metagenomic binning, comparative biology and taxonomic classification.</title>
        <authorList>
            <person name="Goeker M."/>
        </authorList>
    </citation>
    <scope>NUCLEOTIDE SEQUENCE [LARGE SCALE GENOMIC DNA]</scope>
    <source>
        <strain evidence="6 7">SS015</strain>
    </source>
</reference>
<dbReference type="AlphaFoldDB" id="A0A5D3WNT6"/>
<dbReference type="PROSITE" id="PS50887">
    <property type="entry name" value="GGDEF"/>
    <property type="match status" value="1"/>
</dbReference>
<evidence type="ECO:0000256" key="3">
    <source>
        <dbReference type="SAM" id="Coils"/>
    </source>
</evidence>
<name>A0A5D3WNT6_9BACT</name>
<organism evidence="6 7">
    <name type="scientific">Geothermobacter ehrlichii</name>
    <dbReference type="NCBI Taxonomy" id="213224"/>
    <lineage>
        <taxon>Bacteria</taxon>
        <taxon>Pseudomonadati</taxon>
        <taxon>Thermodesulfobacteriota</taxon>
        <taxon>Desulfuromonadia</taxon>
        <taxon>Desulfuromonadales</taxon>
        <taxon>Geothermobacteraceae</taxon>
        <taxon>Geothermobacter</taxon>
    </lineage>
</organism>
<evidence type="ECO:0000256" key="2">
    <source>
        <dbReference type="ARBA" id="ARBA00034247"/>
    </source>
</evidence>
<protein>
    <recommendedName>
        <fullName evidence="1">diguanylate cyclase</fullName>
        <ecNumber evidence="1">2.7.7.65</ecNumber>
    </recommendedName>
</protein>
<dbReference type="FunFam" id="3.30.70.270:FF:000001">
    <property type="entry name" value="Diguanylate cyclase domain protein"/>
    <property type="match status" value="1"/>
</dbReference>
<dbReference type="Pfam" id="PF00990">
    <property type="entry name" value="GGDEF"/>
    <property type="match status" value="1"/>
</dbReference>
<evidence type="ECO:0000256" key="1">
    <source>
        <dbReference type="ARBA" id="ARBA00012528"/>
    </source>
</evidence>
<comment type="caution">
    <text evidence="6">The sequence shown here is derived from an EMBL/GenBank/DDBJ whole genome shotgun (WGS) entry which is preliminary data.</text>
</comment>
<evidence type="ECO:0000313" key="7">
    <source>
        <dbReference type="Proteomes" id="UP000324159"/>
    </source>
</evidence>
<dbReference type="PROSITE" id="PS51833">
    <property type="entry name" value="HDOD"/>
    <property type="match status" value="1"/>
</dbReference>
<evidence type="ECO:0000313" key="6">
    <source>
        <dbReference type="EMBL" id="TYO99856.1"/>
    </source>
</evidence>
<dbReference type="CDD" id="cd01949">
    <property type="entry name" value="GGDEF"/>
    <property type="match status" value="1"/>
</dbReference>
<keyword evidence="7" id="KW-1185">Reference proteome</keyword>
<dbReference type="SMART" id="SM00267">
    <property type="entry name" value="GGDEF"/>
    <property type="match status" value="1"/>
</dbReference>
<feature type="domain" description="GGDEF" evidence="4">
    <location>
        <begin position="374"/>
        <end position="509"/>
    </location>
</feature>
<gene>
    <name evidence="6" type="ORF">EDC39_10116</name>
</gene>
<dbReference type="EMBL" id="VNIB01000001">
    <property type="protein sequence ID" value="TYO99856.1"/>
    <property type="molecule type" value="Genomic_DNA"/>
</dbReference>
<dbReference type="OrthoDB" id="9813903at2"/>
<feature type="coiled-coil region" evidence="3">
    <location>
        <begin position="298"/>
        <end position="346"/>
    </location>
</feature>
<feature type="domain" description="HDOD" evidence="5">
    <location>
        <begin position="16"/>
        <end position="212"/>
    </location>
</feature>
<dbReference type="Gene3D" id="1.10.3210.10">
    <property type="entry name" value="Hypothetical protein af1432"/>
    <property type="match status" value="1"/>
</dbReference>
<dbReference type="NCBIfam" id="TIGR00254">
    <property type="entry name" value="GGDEF"/>
    <property type="match status" value="1"/>
</dbReference>
<dbReference type="InterPro" id="IPR050469">
    <property type="entry name" value="Diguanylate_Cyclase"/>
</dbReference>
<proteinExistence type="predicted"/>
<dbReference type="PANTHER" id="PTHR45138">
    <property type="entry name" value="REGULATORY COMPONENTS OF SENSORY TRANSDUCTION SYSTEM"/>
    <property type="match status" value="1"/>
</dbReference>
<dbReference type="Proteomes" id="UP000324159">
    <property type="component" value="Unassembled WGS sequence"/>
</dbReference>
<sequence>MNRDEVLQQIMDSGALPTLSNVASKLIEITGREDTTIYEITQLIAQDVSLSAKVLKVVNSAFYNFPNEVRSIQQAVAILGTNAVRSLVLSFSFLSMEKKRREKGFNYQRFWEQSLATAVAAKLLVGEVETSIDPEEVFTVSLLVNIGVLILAQAFPGRYDVLLQQADCGSDRLIALEEKELGIDHAYVGSRAARRWQFPETLVLPILYHHNPEDYAGDDAELAREIRIVYLADLIANILYSARPIDFADRFCKEAKRLLKLSGSAVDGILENVSAEVASAADYFGMKIEGTPSIPEILQKANIELSLLNMSYEQMNRELVAAKLELERLNAELQEKNAYLEGIANLDGLTGVYNHRYFQEHLDRELNRTIRGGHPLSLVMIDLDNFKKINDFYGHQAGDFVLREACALWREQVRDYDLLARYGGEEFVLVLPETDAEQALAVAEKLRAATAAHFFGNRGERYEVTASFGVSVFDPADREMDKNRLIEQADGALYEAKKKGRNRVELYTPKKGGWLKRLKA</sequence>
<evidence type="ECO:0000259" key="4">
    <source>
        <dbReference type="PROSITE" id="PS50887"/>
    </source>
</evidence>
<dbReference type="PANTHER" id="PTHR45138:SF9">
    <property type="entry name" value="DIGUANYLATE CYCLASE DGCM-RELATED"/>
    <property type="match status" value="1"/>
</dbReference>
<dbReference type="InterPro" id="IPR029787">
    <property type="entry name" value="Nucleotide_cyclase"/>
</dbReference>
<dbReference type="EC" id="2.7.7.65" evidence="1"/>
<dbReference type="SUPFAM" id="SSF55073">
    <property type="entry name" value="Nucleotide cyclase"/>
    <property type="match status" value="1"/>
</dbReference>
<accession>A0A5D3WNT6</accession>
<evidence type="ECO:0000259" key="5">
    <source>
        <dbReference type="PROSITE" id="PS51833"/>
    </source>
</evidence>
<dbReference type="InterPro" id="IPR000160">
    <property type="entry name" value="GGDEF_dom"/>
</dbReference>